<dbReference type="InterPro" id="IPR017850">
    <property type="entry name" value="Alkaline_phosphatase_core_sf"/>
</dbReference>
<keyword evidence="8" id="KW-0378">Hydrolase</keyword>
<dbReference type="GO" id="GO:0005886">
    <property type="term" value="C:plasma membrane"/>
    <property type="evidence" value="ECO:0007669"/>
    <property type="project" value="UniProtKB-SubCell"/>
</dbReference>
<organism evidence="8 9">
    <name type="scientific">Streptococcus uberis</name>
    <dbReference type="NCBI Taxonomy" id="1349"/>
    <lineage>
        <taxon>Bacteria</taxon>
        <taxon>Bacillati</taxon>
        <taxon>Bacillota</taxon>
        <taxon>Bacilli</taxon>
        <taxon>Lactobacillales</taxon>
        <taxon>Streptococcaceae</taxon>
        <taxon>Streptococcus</taxon>
    </lineage>
</organism>
<feature type="domain" description="Sulfatase N-terminal" evidence="7">
    <location>
        <begin position="116"/>
        <end position="379"/>
    </location>
</feature>
<evidence type="ECO:0000256" key="6">
    <source>
        <dbReference type="ARBA" id="ARBA00023136"/>
    </source>
</evidence>
<sequence>MLSNVESLNGLSGKFPIYIGGSLLVVVMSLLPIRYINFKKSNRSLLALFLSLELAVTMLYGNTYSQIFGVYNILLQYKDNIELKAAIKAQGDVAKEFYKVGVSSGRDDTPNLPKKPNVVVVFTEGLSQHIIEDKRNIMPNAKELQSKSITFLNYYNHTFATYRGLSGQLYSGYQFDNYDKNNLVSIQSILKKNNYHTSFINTEPKNSQFTSYLENFEFDEVLTNIKNTKGEANSLSDEQAYQKLFKVMKKQNKDGKPFFTAMYTYGTHQSFDSVDQKFENGKDKVLNRFYNVDHYLGKFIKEFDNSELSKNTIVVFTADHGTFADAEYKNAFPDQVRVNPDVDTIPLSIYYKGMIPVNIDVQGRNSLSFAPTLLDYIGISEENYFLGESLFLGKENNNSYDTVFHDNTYKMSTDLGQVKPLSESQEKIIDNQLQKYFAAKQQIVEK</sequence>
<dbReference type="EMBL" id="WLXI01000040">
    <property type="protein sequence ID" value="MTD01590.1"/>
    <property type="molecule type" value="Genomic_DNA"/>
</dbReference>
<keyword evidence="4" id="KW-0812">Transmembrane</keyword>
<evidence type="ECO:0000259" key="7">
    <source>
        <dbReference type="Pfam" id="PF00884"/>
    </source>
</evidence>
<dbReference type="Proteomes" id="UP000483839">
    <property type="component" value="Unassembled WGS sequence"/>
</dbReference>
<dbReference type="Gene3D" id="3.40.720.10">
    <property type="entry name" value="Alkaline Phosphatase, subunit A"/>
    <property type="match status" value="1"/>
</dbReference>
<reference evidence="8 9" key="1">
    <citation type="submission" date="2019-11" db="EMBL/GenBank/DDBJ databases">
        <title>Streptococcus uberis isolated from clinical mastitis cases on a southeastern Queensland dairy.</title>
        <authorList>
            <person name="Workentine M.L."/>
            <person name="Price R."/>
            <person name="Olchowy T."/>
        </authorList>
    </citation>
    <scope>NUCLEOTIDE SEQUENCE [LARGE SCALE GENOMIC DNA]</scope>
    <source>
        <strain evidence="8 9">OLC4459-A17</strain>
    </source>
</reference>
<dbReference type="Pfam" id="PF00884">
    <property type="entry name" value="Sulfatase"/>
    <property type="match status" value="1"/>
</dbReference>
<accession>A0A6L6G8Y9</accession>
<comment type="subcellular location">
    <subcellularLocation>
        <location evidence="1">Cell membrane</location>
        <topology evidence="1">Multi-pass membrane protein</topology>
    </subcellularLocation>
</comment>
<comment type="caution">
    <text evidence="8">The sequence shown here is derived from an EMBL/GenBank/DDBJ whole genome shotgun (WGS) entry which is preliminary data.</text>
</comment>
<dbReference type="SUPFAM" id="SSF53649">
    <property type="entry name" value="Alkaline phosphatase-like"/>
    <property type="match status" value="1"/>
</dbReference>
<proteinExistence type="predicted"/>
<dbReference type="GO" id="GO:0016787">
    <property type="term" value="F:hydrolase activity"/>
    <property type="evidence" value="ECO:0007669"/>
    <property type="project" value="UniProtKB-KW"/>
</dbReference>
<keyword evidence="5" id="KW-1133">Transmembrane helix</keyword>
<dbReference type="PANTHER" id="PTHR47371">
    <property type="entry name" value="LIPOTEICHOIC ACID SYNTHASE"/>
    <property type="match status" value="1"/>
</dbReference>
<dbReference type="InterPro" id="IPR050448">
    <property type="entry name" value="OpgB/LTA_synthase_biosynth"/>
</dbReference>
<evidence type="ECO:0000313" key="9">
    <source>
        <dbReference type="Proteomes" id="UP000483839"/>
    </source>
</evidence>
<evidence type="ECO:0000256" key="2">
    <source>
        <dbReference type="ARBA" id="ARBA00004936"/>
    </source>
</evidence>
<dbReference type="InterPro" id="IPR000917">
    <property type="entry name" value="Sulfatase_N"/>
</dbReference>
<comment type="pathway">
    <text evidence="2">Cell wall biogenesis; lipoteichoic acid biosynthesis.</text>
</comment>
<dbReference type="GO" id="GO:0016740">
    <property type="term" value="F:transferase activity"/>
    <property type="evidence" value="ECO:0007669"/>
    <property type="project" value="UniProtKB-KW"/>
</dbReference>
<keyword evidence="8" id="KW-0808">Transferase</keyword>
<evidence type="ECO:0000313" key="8">
    <source>
        <dbReference type="EMBL" id="MTD01590.1"/>
    </source>
</evidence>
<name>A0A6L6G8Y9_STRUB</name>
<keyword evidence="6" id="KW-0472">Membrane</keyword>
<evidence type="ECO:0000256" key="3">
    <source>
        <dbReference type="ARBA" id="ARBA00022475"/>
    </source>
</evidence>
<evidence type="ECO:0000256" key="1">
    <source>
        <dbReference type="ARBA" id="ARBA00004651"/>
    </source>
</evidence>
<gene>
    <name evidence="8" type="ORF">GKS16_04805</name>
</gene>
<protein>
    <submittedName>
        <fullName evidence="8">Sulfatase-like hydrolase/transferase</fullName>
    </submittedName>
</protein>
<evidence type="ECO:0000256" key="5">
    <source>
        <dbReference type="ARBA" id="ARBA00022989"/>
    </source>
</evidence>
<evidence type="ECO:0000256" key="4">
    <source>
        <dbReference type="ARBA" id="ARBA00022692"/>
    </source>
</evidence>
<dbReference type="PANTHER" id="PTHR47371:SF3">
    <property type="entry name" value="PHOSPHOGLYCEROL TRANSFERASE I"/>
    <property type="match status" value="1"/>
</dbReference>
<keyword evidence="3" id="KW-1003">Cell membrane</keyword>
<dbReference type="AlphaFoldDB" id="A0A6L6G8Y9"/>